<evidence type="ECO:0000256" key="1">
    <source>
        <dbReference type="SAM" id="Coils"/>
    </source>
</evidence>
<name>A0A6J8C9B4_MYTCO</name>
<feature type="coiled-coil region" evidence="1">
    <location>
        <begin position="142"/>
        <end position="169"/>
    </location>
</feature>
<organism evidence="2 3">
    <name type="scientific">Mytilus coruscus</name>
    <name type="common">Sea mussel</name>
    <dbReference type="NCBI Taxonomy" id="42192"/>
    <lineage>
        <taxon>Eukaryota</taxon>
        <taxon>Metazoa</taxon>
        <taxon>Spiralia</taxon>
        <taxon>Lophotrochozoa</taxon>
        <taxon>Mollusca</taxon>
        <taxon>Bivalvia</taxon>
        <taxon>Autobranchia</taxon>
        <taxon>Pteriomorphia</taxon>
        <taxon>Mytilida</taxon>
        <taxon>Mytiloidea</taxon>
        <taxon>Mytilidae</taxon>
        <taxon>Mytilinae</taxon>
        <taxon>Mytilus</taxon>
    </lineage>
</organism>
<dbReference type="AlphaFoldDB" id="A0A6J8C9B4"/>
<gene>
    <name evidence="2" type="ORF">MCOR_26682</name>
</gene>
<keyword evidence="1" id="KW-0175">Coiled coil</keyword>
<protein>
    <submittedName>
        <fullName evidence="2">Uncharacterized protein</fullName>
    </submittedName>
</protein>
<evidence type="ECO:0000313" key="3">
    <source>
        <dbReference type="Proteomes" id="UP000507470"/>
    </source>
</evidence>
<evidence type="ECO:0000313" key="2">
    <source>
        <dbReference type="EMBL" id="CAC5391684.1"/>
    </source>
</evidence>
<proteinExistence type="predicted"/>
<dbReference type="EMBL" id="CACVKT020004820">
    <property type="protein sequence ID" value="CAC5391684.1"/>
    <property type="molecule type" value="Genomic_DNA"/>
</dbReference>
<reference evidence="2 3" key="1">
    <citation type="submission" date="2020-06" db="EMBL/GenBank/DDBJ databases">
        <authorList>
            <person name="Li R."/>
            <person name="Bekaert M."/>
        </authorList>
    </citation>
    <scope>NUCLEOTIDE SEQUENCE [LARGE SCALE GENOMIC DNA]</scope>
    <source>
        <strain evidence="3">wild</strain>
    </source>
</reference>
<sequence length="201" mass="23456">MAYVTLQPFEGKAENRGRYLADEISTEKFIDIKIVFEPGLSIDKTHIIWKAIKANIKKKDRAILFLWIAPCDLTTKEGKFISITYNTTKYQSKIDNLVTKLSTLKAQIEARYKHTKVCLLECPPYSIKLYNKHQGHEDPNKYIEQTARLENLKRQIRRLNTQIFRVKSTIKPEKDQNNNSQTTIKSQTYTTLRISPEISYV</sequence>
<keyword evidence="3" id="KW-1185">Reference proteome</keyword>
<dbReference type="Proteomes" id="UP000507470">
    <property type="component" value="Unassembled WGS sequence"/>
</dbReference>
<accession>A0A6J8C9B4</accession>